<accession>A0A518H5A4</accession>
<feature type="compositionally biased region" description="Basic and acidic residues" evidence="1">
    <location>
        <begin position="136"/>
        <end position="158"/>
    </location>
</feature>
<evidence type="ECO:0000313" key="3">
    <source>
        <dbReference type="Proteomes" id="UP000317835"/>
    </source>
</evidence>
<dbReference type="AlphaFoldDB" id="A0A518H5A4"/>
<protein>
    <submittedName>
        <fullName evidence="2">Uncharacterized protein</fullName>
    </submittedName>
</protein>
<gene>
    <name evidence="2" type="ORF">ElP_39340</name>
</gene>
<feature type="region of interest" description="Disordered" evidence="1">
    <location>
        <begin position="130"/>
        <end position="158"/>
    </location>
</feature>
<evidence type="ECO:0000313" key="2">
    <source>
        <dbReference type="EMBL" id="QDV36024.1"/>
    </source>
</evidence>
<dbReference type="EMBL" id="CP036426">
    <property type="protein sequence ID" value="QDV36024.1"/>
    <property type="molecule type" value="Genomic_DNA"/>
</dbReference>
<sequence length="158" mass="17823">MLAVVEEICVHGCWLVVLVRCRATGRLMAYCDGCLSCWTTPGDFRSATWSDPVRECPAGVELPTAEEVAQSIWSDLVREYMPEDESWNADAFNDWLARERERRTREPLRAGPGPRPHPFRRLAARFFPRFGGEGASMRKDVGPGRSREEAGEDAEKHG</sequence>
<reference evidence="2 3" key="1">
    <citation type="submission" date="2019-02" db="EMBL/GenBank/DDBJ databases">
        <title>Deep-cultivation of Planctomycetes and their phenomic and genomic characterization uncovers novel biology.</title>
        <authorList>
            <person name="Wiegand S."/>
            <person name="Jogler M."/>
            <person name="Boedeker C."/>
            <person name="Pinto D."/>
            <person name="Vollmers J."/>
            <person name="Rivas-Marin E."/>
            <person name="Kohn T."/>
            <person name="Peeters S.H."/>
            <person name="Heuer A."/>
            <person name="Rast P."/>
            <person name="Oberbeckmann S."/>
            <person name="Bunk B."/>
            <person name="Jeske O."/>
            <person name="Meyerdierks A."/>
            <person name="Storesund J.E."/>
            <person name="Kallscheuer N."/>
            <person name="Luecker S."/>
            <person name="Lage O.M."/>
            <person name="Pohl T."/>
            <person name="Merkel B.J."/>
            <person name="Hornburger P."/>
            <person name="Mueller R.-W."/>
            <person name="Bruemmer F."/>
            <person name="Labrenz M."/>
            <person name="Spormann A.M."/>
            <person name="Op den Camp H."/>
            <person name="Overmann J."/>
            <person name="Amann R."/>
            <person name="Jetten M.S.M."/>
            <person name="Mascher T."/>
            <person name="Medema M.H."/>
            <person name="Devos D.P."/>
            <person name="Kaster A.-K."/>
            <person name="Ovreas L."/>
            <person name="Rohde M."/>
            <person name="Galperin M.Y."/>
            <person name="Jogler C."/>
        </authorList>
    </citation>
    <scope>NUCLEOTIDE SEQUENCE [LARGE SCALE GENOMIC DNA]</scope>
    <source>
        <strain evidence="2 3">ElP</strain>
    </source>
</reference>
<name>A0A518H5A4_9BACT</name>
<dbReference type="Proteomes" id="UP000317835">
    <property type="component" value="Chromosome"/>
</dbReference>
<evidence type="ECO:0000256" key="1">
    <source>
        <dbReference type="SAM" id="MobiDB-lite"/>
    </source>
</evidence>
<dbReference type="RefSeq" id="WP_145272019.1">
    <property type="nucleotide sequence ID" value="NZ_CP036426.1"/>
</dbReference>
<proteinExistence type="predicted"/>
<organism evidence="2 3">
    <name type="scientific">Tautonia plasticadhaerens</name>
    <dbReference type="NCBI Taxonomy" id="2527974"/>
    <lineage>
        <taxon>Bacteria</taxon>
        <taxon>Pseudomonadati</taxon>
        <taxon>Planctomycetota</taxon>
        <taxon>Planctomycetia</taxon>
        <taxon>Isosphaerales</taxon>
        <taxon>Isosphaeraceae</taxon>
        <taxon>Tautonia</taxon>
    </lineage>
</organism>
<keyword evidence="3" id="KW-1185">Reference proteome</keyword>
<dbReference type="KEGG" id="tpla:ElP_39340"/>